<reference evidence="2 3" key="1">
    <citation type="submission" date="2014-12" db="EMBL/GenBank/DDBJ databases">
        <title>Genome sequencing of Brevundimonas nasdae TPW30.</title>
        <authorList>
            <person name="Tan P.W."/>
            <person name="Chan K.-G."/>
        </authorList>
    </citation>
    <scope>NUCLEOTIDE SEQUENCE [LARGE SCALE GENOMIC DNA]</scope>
    <source>
        <strain evidence="2 3">TPW30</strain>
    </source>
</reference>
<proteinExistence type="predicted"/>
<dbReference type="RefSeq" id="WP_039245894.1">
    <property type="nucleotide sequence ID" value="NZ_JWSY01000011.1"/>
</dbReference>
<dbReference type="EMBL" id="JWSY01000011">
    <property type="protein sequence ID" value="KIC58427.1"/>
    <property type="molecule type" value="Genomic_DNA"/>
</dbReference>
<accession>A0A0B4CPN7</accession>
<evidence type="ECO:0000313" key="3">
    <source>
        <dbReference type="Proteomes" id="UP000031166"/>
    </source>
</evidence>
<organism evidence="2 3">
    <name type="scientific">Brevundimonas nasdae</name>
    <dbReference type="NCBI Taxonomy" id="172043"/>
    <lineage>
        <taxon>Bacteria</taxon>
        <taxon>Pseudomonadati</taxon>
        <taxon>Pseudomonadota</taxon>
        <taxon>Alphaproteobacteria</taxon>
        <taxon>Caulobacterales</taxon>
        <taxon>Caulobacteraceae</taxon>
        <taxon>Brevundimonas</taxon>
    </lineage>
</organism>
<comment type="caution">
    <text evidence="2">The sequence shown here is derived from an EMBL/GenBank/DDBJ whole genome shotgun (WGS) entry which is preliminary data.</text>
</comment>
<feature type="transmembrane region" description="Helical" evidence="1">
    <location>
        <begin position="20"/>
        <end position="40"/>
    </location>
</feature>
<keyword evidence="1" id="KW-0812">Transmembrane</keyword>
<name>A0A0B4CPN7_9CAUL</name>
<dbReference type="AlphaFoldDB" id="A0A0B4CPN7"/>
<evidence type="ECO:0000313" key="2">
    <source>
        <dbReference type="EMBL" id="KIC58427.1"/>
    </source>
</evidence>
<keyword evidence="1" id="KW-1133">Transmembrane helix</keyword>
<dbReference type="Proteomes" id="UP000031166">
    <property type="component" value="Unassembled WGS sequence"/>
</dbReference>
<gene>
    <name evidence="2" type="ORF">RM53_08460</name>
</gene>
<evidence type="ECO:0000256" key="1">
    <source>
        <dbReference type="SAM" id="Phobius"/>
    </source>
</evidence>
<protein>
    <submittedName>
        <fullName evidence="2">Uncharacterized protein</fullName>
    </submittedName>
</protein>
<keyword evidence="1" id="KW-0472">Membrane</keyword>
<sequence>MRPTVGGLLYAAHRMRRSLIIALGAAAIAALAWGFAWIIAAEFTHRGETHVSNPSAPLEPYMIH</sequence>